<gene>
    <name evidence="2" type="ORF">ACHIPZ_24955</name>
    <name evidence="3" type="ORF">ACHIRB_30645</name>
</gene>
<evidence type="ECO:0000313" key="2">
    <source>
        <dbReference type="EMBL" id="MFH5211426.1"/>
    </source>
</evidence>
<evidence type="ECO:0000313" key="3">
    <source>
        <dbReference type="EMBL" id="MFH5232891.1"/>
    </source>
</evidence>
<evidence type="ECO:0000313" key="4">
    <source>
        <dbReference type="Proteomes" id="UP001609175"/>
    </source>
</evidence>
<dbReference type="InterPro" id="IPR020616">
    <property type="entry name" value="Thiolase_N"/>
</dbReference>
<name>A0ABW7JWV3_9NOCA</name>
<dbReference type="SUPFAM" id="SSF53901">
    <property type="entry name" value="Thiolase-like"/>
    <property type="match status" value="1"/>
</dbReference>
<protein>
    <submittedName>
        <fullName evidence="2">Transposase</fullName>
    </submittedName>
</protein>
<dbReference type="RefSeq" id="WP_395117897.1">
    <property type="nucleotide sequence ID" value="NZ_JBIMSN010000169.1"/>
</dbReference>
<dbReference type="Gene3D" id="3.40.47.10">
    <property type="match status" value="1"/>
</dbReference>
<evidence type="ECO:0000259" key="1">
    <source>
        <dbReference type="Pfam" id="PF00108"/>
    </source>
</evidence>
<dbReference type="Proteomes" id="UP001609175">
    <property type="component" value="Unassembled WGS sequence"/>
</dbReference>
<dbReference type="InterPro" id="IPR016039">
    <property type="entry name" value="Thiolase-like"/>
</dbReference>
<comment type="caution">
    <text evidence="2">The sequence shown here is derived from an EMBL/GenBank/DDBJ whole genome shotgun (WGS) entry which is preliminary data.</text>
</comment>
<dbReference type="Pfam" id="PF00108">
    <property type="entry name" value="Thiolase_N"/>
    <property type="match status" value="1"/>
</dbReference>
<dbReference type="EMBL" id="JBIMSO010000114">
    <property type="protein sequence ID" value="MFH5211426.1"/>
    <property type="molecule type" value="Genomic_DNA"/>
</dbReference>
<proteinExistence type="predicted"/>
<organism evidence="2 4">
    <name type="scientific">Antrihabitans spumae</name>
    <dbReference type="NCBI Taxonomy" id="3373370"/>
    <lineage>
        <taxon>Bacteria</taxon>
        <taxon>Bacillati</taxon>
        <taxon>Actinomycetota</taxon>
        <taxon>Actinomycetes</taxon>
        <taxon>Mycobacteriales</taxon>
        <taxon>Nocardiaceae</taxon>
        <taxon>Antrihabitans</taxon>
    </lineage>
</organism>
<feature type="domain" description="Thiolase N-terminal" evidence="1">
    <location>
        <begin position="8"/>
        <end position="70"/>
    </location>
</feature>
<reference evidence="4 5" key="1">
    <citation type="submission" date="2024-10" db="EMBL/GenBank/DDBJ databases">
        <authorList>
            <person name="Riesco R."/>
        </authorList>
    </citation>
    <scope>NUCLEOTIDE SEQUENCE [LARGE SCALE GENOMIC DNA]</scope>
    <source>
        <strain evidence="2 4">NCIMB 15449</strain>
        <strain evidence="3 5">NCIMB 15450</strain>
    </source>
</reference>
<evidence type="ECO:0000313" key="5">
    <source>
        <dbReference type="Proteomes" id="UP001609219"/>
    </source>
</evidence>
<dbReference type="PANTHER" id="PTHR33055:SF3">
    <property type="entry name" value="PUTATIVE TRANSPOSASE FOR IS117-RELATED"/>
    <property type="match status" value="1"/>
</dbReference>
<sequence>MTHTIMSAGARTPIGKLGGALSSLTAVDLGAAAVACALERAGIDGSAVDTVLMGNVVQAGVGPNPARQLGAEFLAAVGGDVTVFNSQDRLAAIAGLAPVPRDSGRIRGNHRRPRRYDRRLLRVFYLSAQLSIVSCSESRTYYDRKRGEGKRHTQAVLALARRRSNVLWAMLRDDRLYIEPAAAPAAA</sequence>
<dbReference type="PANTHER" id="PTHR33055">
    <property type="entry name" value="TRANSPOSASE FOR INSERTION SEQUENCE ELEMENT IS1111A"/>
    <property type="match status" value="1"/>
</dbReference>
<keyword evidence="5" id="KW-1185">Reference proteome</keyword>
<dbReference type="InterPro" id="IPR047650">
    <property type="entry name" value="Transpos_IS110"/>
</dbReference>
<accession>A0ABW7JWV3</accession>
<dbReference type="Proteomes" id="UP001609219">
    <property type="component" value="Unassembled WGS sequence"/>
</dbReference>
<dbReference type="EMBL" id="JBIMSN010000169">
    <property type="protein sequence ID" value="MFH5232891.1"/>
    <property type="molecule type" value="Genomic_DNA"/>
</dbReference>